<proteinExistence type="predicted"/>
<accession>A0A0C2IHM1</accession>
<evidence type="ECO:0000313" key="6">
    <source>
        <dbReference type="EMBL" id="KIH84402.1"/>
    </source>
</evidence>
<dbReference type="PRINTS" id="PR00038">
    <property type="entry name" value="HTHLUXR"/>
</dbReference>
<evidence type="ECO:0000256" key="3">
    <source>
        <dbReference type="ARBA" id="ARBA00023163"/>
    </source>
</evidence>
<dbReference type="InterPro" id="IPR000792">
    <property type="entry name" value="Tscrpt_reg_LuxR_C"/>
</dbReference>
<name>A0A0C2IHM1_9PSED</name>
<keyword evidence="2" id="KW-0238">DNA-binding</keyword>
<dbReference type="GO" id="GO:0003677">
    <property type="term" value="F:DNA binding"/>
    <property type="evidence" value="ECO:0007669"/>
    <property type="project" value="UniProtKB-KW"/>
</dbReference>
<comment type="caution">
    <text evidence="6">The sequence shown here is derived from an EMBL/GenBank/DDBJ whole genome shotgun (WGS) entry which is preliminary data.</text>
</comment>
<dbReference type="PANTHER" id="PTHR44688:SF16">
    <property type="entry name" value="DNA-BINDING TRANSCRIPTIONAL ACTIVATOR DEVR_DOSR"/>
    <property type="match status" value="1"/>
</dbReference>
<protein>
    <submittedName>
        <fullName evidence="6">N-3-oxododecanoyl-L-homoserine lactone quorum-sensing transcriptional activator, Transcriptional regulator LasR</fullName>
    </submittedName>
</protein>
<organism evidence="6 7">
    <name type="scientific">Pseudomonas batumici</name>
    <dbReference type="NCBI Taxonomy" id="226910"/>
    <lineage>
        <taxon>Bacteria</taxon>
        <taxon>Pseudomonadati</taxon>
        <taxon>Pseudomonadota</taxon>
        <taxon>Gammaproteobacteria</taxon>
        <taxon>Pseudomonadales</taxon>
        <taxon>Pseudomonadaceae</taxon>
        <taxon>Pseudomonas</taxon>
    </lineage>
</organism>
<dbReference type="Pfam" id="PF00196">
    <property type="entry name" value="GerE"/>
    <property type="match status" value="1"/>
</dbReference>
<evidence type="ECO:0000313" key="7">
    <source>
        <dbReference type="Proteomes" id="UP000031535"/>
    </source>
</evidence>
<feature type="region of interest" description="Disordered" evidence="4">
    <location>
        <begin position="1"/>
        <end position="28"/>
    </location>
</feature>
<dbReference type="InterPro" id="IPR016032">
    <property type="entry name" value="Sig_transdc_resp-reg_C-effctor"/>
</dbReference>
<dbReference type="RefSeq" id="WP_040065853.1">
    <property type="nucleotide sequence ID" value="NZ_JXDG01000020.1"/>
</dbReference>
<keyword evidence="7" id="KW-1185">Reference proteome</keyword>
<evidence type="ECO:0000256" key="2">
    <source>
        <dbReference type="ARBA" id="ARBA00023125"/>
    </source>
</evidence>
<dbReference type="PROSITE" id="PS50043">
    <property type="entry name" value="HTH_LUXR_2"/>
    <property type="match status" value="1"/>
</dbReference>
<dbReference type="SUPFAM" id="SSF46894">
    <property type="entry name" value="C-terminal effector domain of the bipartite response regulators"/>
    <property type="match status" value="1"/>
</dbReference>
<reference evidence="6 7" key="1">
    <citation type="submission" date="2015-01" db="EMBL/GenBank/DDBJ databases">
        <title>Complete genome of Pseudomonas batumici UCM B-321 producer of the batumin antibiotic with strong antistaphilococcal and potential anticancer activity.</title>
        <authorList>
            <person name="Klochko V.V."/>
            <person name="Zelena L.B."/>
            <person name="Elena K.A."/>
            <person name="Reva O.N."/>
        </authorList>
    </citation>
    <scope>NUCLEOTIDE SEQUENCE [LARGE SCALE GENOMIC DNA]</scope>
    <source>
        <strain evidence="6 7">UCM B-321</strain>
    </source>
</reference>
<dbReference type="CDD" id="cd06170">
    <property type="entry name" value="LuxR_C_like"/>
    <property type="match status" value="1"/>
</dbReference>
<evidence type="ECO:0000259" key="5">
    <source>
        <dbReference type="PROSITE" id="PS50043"/>
    </source>
</evidence>
<dbReference type="GO" id="GO:0006355">
    <property type="term" value="P:regulation of DNA-templated transcription"/>
    <property type="evidence" value="ECO:0007669"/>
    <property type="project" value="InterPro"/>
</dbReference>
<dbReference type="Proteomes" id="UP000031535">
    <property type="component" value="Unassembled WGS sequence"/>
</dbReference>
<sequence>MHASLSKPTATNAPTLPPAPQATEARPRINLTRKELEVMEWAVMGKSSWEIAQILECTESAVNYHFANIRVKFKVSSRWAALRKAAEMGLVQL</sequence>
<dbReference type="InterPro" id="IPR036388">
    <property type="entry name" value="WH-like_DNA-bd_sf"/>
</dbReference>
<dbReference type="EMBL" id="JXDG01000020">
    <property type="protein sequence ID" value="KIH84402.1"/>
    <property type="molecule type" value="Genomic_DNA"/>
</dbReference>
<evidence type="ECO:0000256" key="1">
    <source>
        <dbReference type="ARBA" id="ARBA00023015"/>
    </source>
</evidence>
<keyword evidence="1" id="KW-0805">Transcription regulation</keyword>
<gene>
    <name evidence="6" type="ORF">UCMB321_1971</name>
</gene>
<dbReference type="PANTHER" id="PTHR44688">
    <property type="entry name" value="DNA-BINDING TRANSCRIPTIONAL ACTIVATOR DEVR_DOSR"/>
    <property type="match status" value="1"/>
</dbReference>
<keyword evidence="3" id="KW-0804">Transcription</keyword>
<dbReference type="OrthoDB" id="9774661at2"/>
<dbReference type="STRING" id="226910.UCMB321_1971"/>
<dbReference type="SMART" id="SM00421">
    <property type="entry name" value="HTH_LUXR"/>
    <property type="match status" value="1"/>
</dbReference>
<dbReference type="Gene3D" id="1.10.10.10">
    <property type="entry name" value="Winged helix-like DNA-binding domain superfamily/Winged helix DNA-binding domain"/>
    <property type="match status" value="1"/>
</dbReference>
<dbReference type="PATRIC" id="fig|226910.6.peg.1963"/>
<evidence type="ECO:0000256" key="4">
    <source>
        <dbReference type="SAM" id="MobiDB-lite"/>
    </source>
</evidence>
<dbReference type="AlphaFoldDB" id="A0A0C2IHM1"/>
<feature type="domain" description="HTH luxR-type" evidence="5">
    <location>
        <begin position="24"/>
        <end position="89"/>
    </location>
</feature>